<dbReference type="InterPro" id="IPR045337">
    <property type="entry name" value="MmgE_PrpD_C"/>
</dbReference>
<dbReference type="EMBL" id="WTYO01000005">
    <property type="protein sequence ID" value="MXO69473.1"/>
    <property type="molecule type" value="Genomic_DNA"/>
</dbReference>
<evidence type="ECO:0000256" key="1">
    <source>
        <dbReference type="ARBA" id="ARBA00006174"/>
    </source>
</evidence>
<sequence>MLATVSSSPHFVAPAVLAVSDTNPSLTERLAKHLCRPVPKNVQDRARLHLLDWLGCVAGARRSDVAAVVRAAEPDVLTRAAFLGNVLEMDDVHRAAILHPGPVVWPAALSAAREAEAPFAAMLDGGVRGYEAVIAIGCTLDARHYALWHNSSTAGGFGSAAAAGSIFGLDTGSLVAAFGNIGSIAGGLWHMRHAPVMTKQLHVAQAAASGLWIARLARHGFTGSRGILEGAQGFYTAMTERPDPLALDEGWRLHQVSFKPWAACRHSHPAIDAALELKARGALHGPVSLETYADAIAFCDRPEPRTVIEAKFSLQHSIAVVALRGEPRPEDYEPDAIADPELAAFRAAVQVAEAPDITARYPAHFGARLTAGGETVELADTRGDPERPLPVEGVLNKARSLIVWGGLPEREADRAIALALEGDSVADIVVMLEDWT</sequence>
<reference evidence="4 5" key="1">
    <citation type="submission" date="2019-12" db="EMBL/GenBank/DDBJ databases">
        <title>Genomic-based taxomic classification of the family Erythrobacteraceae.</title>
        <authorList>
            <person name="Xu L."/>
        </authorList>
    </citation>
    <scope>NUCLEOTIDE SEQUENCE [LARGE SCALE GENOMIC DNA]</scope>
    <source>
        <strain evidence="4 5">H32</strain>
    </source>
</reference>
<dbReference type="Proteomes" id="UP000444401">
    <property type="component" value="Unassembled WGS sequence"/>
</dbReference>
<gene>
    <name evidence="4" type="ORF">GRI72_11640</name>
</gene>
<evidence type="ECO:0000259" key="2">
    <source>
        <dbReference type="Pfam" id="PF03972"/>
    </source>
</evidence>
<dbReference type="InterPro" id="IPR042188">
    <property type="entry name" value="MmgE/PrpD_sf_2"/>
</dbReference>
<dbReference type="PANTHER" id="PTHR16943:SF8">
    <property type="entry name" value="2-METHYLCITRATE DEHYDRATASE"/>
    <property type="match status" value="1"/>
</dbReference>
<evidence type="ECO:0000313" key="5">
    <source>
        <dbReference type="Proteomes" id="UP000444401"/>
    </source>
</evidence>
<protein>
    <submittedName>
        <fullName evidence="4">MmgE/PrpD family protein</fullName>
    </submittedName>
</protein>
<dbReference type="InterPro" id="IPR042183">
    <property type="entry name" value="MmgE/PrpD_sf_1"/>
</dbReference>
<dbReference type="Gene3D" id="3.30.1330.120">
    <property type="entry name" value="2-methylcitrate dehydratase PrpD"/>
    <property type="match status" value="1"/>
</dbReference>
<evidence type="ECO:0000259" key="3">
    <source>
        <dbReference type="Pfam" id="PF19305"/>
    </source>
</evidence>
<organism evidence="4 5">
    <name type="scientific">Pelagerythrobacter marinus</name>
    <dbReference type="NCBI Taxonomy" id="538382"/>
    <lineage>
        <taxon>Bacteria</taxon>
        <taxon>Pseudomonadati</taxon>
        <taxon>Pseudomonadota</taxon>
        <taxon>Alphaproteobacteria</taxon>
        <taxon>Sphingomonadales</taxon>
        <taxon>Erythrobacteraceae</taxon>
        <taxon>Pelagerythrobacter</taxon>
    </lineage>
</organism>
<dbReference type="InterPro" id="IPR005656">
    <property type="entry name" value="MmgE_PrpD"/>
</dbReference>
<dbReference type="InterPro" id="IPR036148">
    <property type="entry name" value="MmgE/PrpD_sf"/>
</dbReference>
<proteinExistence type="inferred from homology"/>
<dbReference type="RefSeq" id="WP_160734091.1">
    <property type="nucleotide sequence ID" value="NZ_WTYO01000005.1"/>
</dbReference>
<dbReference type="PANTHER" id="PTHR16943">
    <property type="entry name" value="2-METHYLCITRATE DEHYDRATASE-RELATED"/>
    <property type="match status" value="1"/>
</dbReference>
<dbReference type="Pfam" id="PF19305">
    <property type="entry name" value="MmgE_PrpD_C"/>
    <property type="match status" value="1"/>
</dbReference>
<feature type="domain" description="MmgE/PrpD N-terminal" evidence="2">
    <location>
        <begin position="83"/>
        <end position="243"/>
    </location>
</feature>
<dbReference type="Pfam" id="PF03972">
    <property type="entry name" value="MmgE_PrpD_N"/>
    <property type="match status" value="1"/>
</dbReference>
<name>A0ABW9UZ83_9SPHN</name>
<comment type="caution">
    <text evidence="4">The sequence shown here is derived from an EMBL/GenBank/DDBJ whole genome shotgun (WGS) entry which is preliminary data.</text>
</comment>
<keyword evidence="5" id="KW-1185">Reference proteome</keyword>
<comment type="similarity">
    <text evidence="1">Belongs to the PrpD family.</text>
</comment>
<evidence type="ECO:0000313" key="4">
    <source>
        <dbReference type="EMBL" id="MXO69473.1"/>
    </source>
</evidence>
<feature type="domain" description="MmgE/PrpD C-terminal" evidence="3">
    <location>
        <begin position="261"/>
        <end position="417"/>
    </location>
</feature>
<dbReference type="SUPFAM" id="SSF103378">
    <property type="entry name" value="2-methylcitrate dehydratase PrpD"/>
    <property type="match status" value="1"/>
</dbReference>
<dbReference type="Gene3D" id="1.10.4100.10">
    <property type="entry name" value="2-methylcitrate dehydratase PrpD"/>
    <property type="match status" value="1"/>
</dbReference>
<accession>A0ABW9UZ83</accession>
<dbReference type="InterPro" id="IPR045336">
    <property type="entry name" value="MmgE_PrpD_N"/>
</dbReference>